<evidence type="ECO:0000256" key="1">
    <source>
        <dbReference type="SAM" id="MobiDB-lite"/>
    </source>
</evidence>
<accession>A0AAD9VZ69</accession>
<gene>
    <name evidence="3" type="ORF">N8I77_010326</name>
</gene>
<reference evidence="3" key="1">
    <citation type="submission" date="2023-06" db="EMBL/GenBank/DDBJ databases">
        <authorList>
            <person name="Noh H."/>
        </authorList>
    </citation>
    <scope>NUCLEOTIDE SEQUENCE</scope>
    <source>
        <strain evidence="3">DUCC20226</strain>
    </source>
</reference>
<organism evidence="3 4">
    <name type="scientific">Phomopsis amygdali</name>
    <name type="common">Fusicoccum amygdali</name>
    <dbReference type="NCBI Taxonomy" id="1214568"/>
    <lineage>
        <taxon>Eukaryota</taxon>
        <taxon>Fungi</taxon>
        <taxon>Dikarya</taxon>
        <taxon>Ascomycota</taxon>
        <taxon>Pezizomycotina</taxon>
        <taxon>Sordariomycetes</taxon>
        <taxon>Sordariomycetidae</taxon>
        <taxon>Diaporthales</taxon>
        <taxon>Diaporthaceae</taxon>
        <taxon>Diaporthe</taxon>
    </lineage>
</organism>
<name>A0AAD9VZ69_PHOAM</name>
<feature type="chain" id="PRO_5042001196" description="C2H2-type domain-containing protein" evidence="2">
    <location>
        <begin position="27"/>
        <end position="778"/>
    </location>
</feature>
<feature type="compositionally biased region" description="Polar residues" evidence="1">
    <location>
        <begin position="308"/>
        <end position="321"/>
    </location>
</feature>
<protein>
    <recommendedName>
        <fullName evidence="5">C2H2-type domain-containing protein</fullName>
    </recommendedName>
</protein>
<sequence length="778" mass="85839">MTDPIIRLMVLSNLYALLDLQLSANAMRQAGKKARRPTNVNMGAPIPPIHSAGKADPTMHPPPVNPHAGQPSVEKSRHTLKYDIWNKPSTPVAIPGKTSRSSLGRLGLCTSLVESTDILLSQSLLEQCRLDESPGSISPRSSEASWKSRWWSDAADSKQTSLSTCRTWGSSTGQAQTVEEYNCEDQDDMGQEKSKFPKQQTATQRCWSHVSALTSMLGKAQGPEPVCPPKHDIWALMATARKFQPCLGRLARCSGQNNRKAQSCPNPQTQRILDEEALSPASASKPVAIPVSKSPLGRAARGGESADTLYTNSDQTSAMKTSVSSSSSPVLLSREEQKRLLLDRLMEYFFAVLVRGQTNVGGGSGCSASPCSKARRGASGSKGASTKNGPSRKGKRPANSDEHEGSDNEDNEAPKPKKAKSEETEVKRLACPFFKRNPHRYKDQSKCVGPGWTTVHRLKEHLYRRHMLPIHCYRCHEVFPSDRLLQLHSRSEAQCALRDDSAHGLEGIDAAQERLLRSRRRTDRSEEDKWRDVFRICFPADMPDAMPTPWFELPAWCESPSAAGGPASDIAQYEEFLRRELPRRVRGELEVRIEQELSPVEESLKRQLVDIVRDMQQRLFADFRRLQGEGASQRDEPKGDEELGRCELIGSGDVKGKGKALASQSPEQLTFETSGAPLNDTIDETPVSSGWTTSQPIEMYRQPQPFFDNAARFDGVIFDLGQSCGDWSWADSGYMSAAMSAASSKIMADEDSMLCDDGTIGGQFGQAGAYGEYRDDWT</sequence>
<dbReference type="PANTHER" id="PTHR38166:SF1">
    <property type="entry name" value="C2H2-TYPE DOMAIN-CONTAINING PROTEIN"/>
    <property type="match status" value="1"/>
</dbReference>
<keyword evidence="2" id="KW-0732">Signal</keyword>
<feature type="region of interest" description="Disordered" evidence="1">
    <location>
        <begin position="671"/>
        <end position="690"/>
    </location>
</feature>
<comment type="caution">
    <text evidence="3">The sequence shown here is derived from an EMBL/GenBank/DDBJ whole genome shotgun (WGS) entry which is preliminary data.</text>
</comment>
<feature type="signal peptide" evidence="2">
    <location>
        <begin position="1"/>
        <end position="26"/>
    </location>
</feature>
<dbReference type="EMBL" id="JAUJFL010000006">
    <property type="protein sequence ID" value="KAK2600819.1"/>
    <property type="molecule type" value="Genomic_DNA"/>
</dbReference>
<keyword evidence="4" id="KW-1185">Reference proteome</keyword>
<dbReference type="Proteomes" id="UP001265746">
    <property type="component" value="Unassembled WGS sequence"/>
</dbReference>
<feature type="compositionally biased region" description="Low complexity" evidence="1">
    <location>
        <begin position="322"/>
        <end position="332"/>
    </location>
</feature>
<evidence type="ECO:0000256" key="2">
    <source>
        <dbReference type="SAM" id="SignalP"/>
    </source>
</evidence>
<dbReference type="PANTHER" id="PTHR38166">
    <property type="entry name" value="C2H2-TYPE DOMAIN-CONTAINING PROTEIN-RELATED"/>
    <property type="match status" value="1"/>
</dbReference>
<evidence type="ECO:0000313" key="4">
    <source>
        <dbReference type="Proteomes" id="UP001265746"/>
    </source>
</evidence>
<feature type="region of interest" description="Disordered" evidence="1">
    <location>
        <begin position="32"/>
        <end position="75"/>
    </location>
</feature>
<feature type="region of interest" description="Disordered" evidence="1">
    <location>
        <begin position="279"/>
        <end position="332"/>
    </location>
</feature>
<evidence type="ECO:0008006" key="5">
    <source>
        <dbReference type="Google" id="ProtNLM"/>
    </source>
</evidence>
<proteinExistence type="predicted"/>
<dbReference type="AlphaFoldDB" id="A0AAD9VZ69"/>
<evidence type="ECO:0000313" key="3">
    <source>
        <dbReference type="EMBL" id="KAK2600819.1"/>
    </source>
</evidence>
<feature type="region of interest" description="Disordered" evidence="1">
    <location>
        <begin position="361"/>
        <end position="424"/>
    </location>
</feature>
<feature type="compositionally biased region" description="Basic and acidic residues" evidence="1">
    <location>
        <begin position="398"/>
        <end position="424"/>
    </location>
</feature>